<dbReference type="InterPro" id="IPR036393">
    <property type="entry name" value="AceGlu_kinase-like_sf"/>
</dbReference>
<name>A0A833DQR7_9EURY</name>
<sequence>MEYINIVKIGGSLTYFSESLLNELKSFSNPKNKIIIIPGGGKFANVVRELDTSVKMRDRTSHKLALLSMDMMGIYFSELSDIETVNTLYDAKEILKKKNIVILLPSKIVLSTDELPNSWEVTSDSVAAYITKLLKLNRLIIVTDVDGIYDRYPEGKLLNTINAKFIKGFTSVDSYLKKLLLKHSIECFVVNGKYPHRVINILKNNKDIYTKITVDL</sequence>
<dbReference type="Proteomes" id="UP000605144">
    <property type="component" value="Unassembled WGS sequence"/>
</dbReference>
<reference evidence="2" key="1">
    <citation type="journal article" date="2020" name="ISME J.">
        <title>Gammaproteobacteria mediating utilization of methyl-, sulfur- and petroleum organic compounds in deep ocean hydrothermal plumes.</title>
        <authorList>
            <person name="Zhou Z."/>
            <person name="Liu Y."/>
            <person name="Pan J."/>
            <person name="Cron B.R."/>
            <person name="Toner B.M."/>
            <person name="Anantharaman K."/>
            <person name="Breier J.A."/>
            <person name="Dick G.J."/>
            <person name="Li M."/>
        </authorList>
    </citation>
    <scope>NUCLEOTIDE SEQUENCE</scope>
    <source>
        <strain evidence="2">SZUA-1385</strain>
    </source>
</reference>
<accession>A0A833DQR7</accession>
<evidence type="ECO:0000259" key="1">
    <source>
        <dbReference type="Pfam" id="PF00696"/>
    </source>
</evidence>
<dbReference type="InterPro" id="IPR011375">
    <property type="entry name" value="MfnE"/>
</dbReference>
<dbReference type="CDD" id="cd04240">
    <property type="entry name" value="AAK_UC"/>
    <property type="match status" value="1"/>
</dbReference>
<dbReference type="InterPro" id="IPR053666">
    <property type="entry name" value="Furan-3-ylmethyl_P_kinase"/>
</dbReference>
<dbReference type="Gene3D" id="3.40.1160.10">
    <property type="entry name" value="Acetylglutamate kinase-like"/>
    <property type="match status" value="1"/>
</dbReference>
<proteinExistence type="predicted"/>
<evidence type="ECO:0000313" key="2">
    <source>
        <dbReference type="EMBL" id="HIP17664.1"/>
    </source>
</evidence>
<dbReference type="SUPFAM" id="SSF53633">
    <property type="entry name" value="Carbamate kinase-like"/>
    <property type="match status" value="1"/>
</dbReference>
<dbReference type="PIRSF" id="PIRSF004857">
    <property type="entry name" value="Kin_aa_kin"/>
    <property type="match status" value="1"/>
</dbReference>
<gene>
    <name evidence="2" type="ORF">EYG76_05165</name>
</gene>
<dbReference type="EMBL" id="DQSV01000098">
    <property type="protein sequence ID" value="HIP17664.1"/>
    <property type="molecule type" value="Genomic_DNA"/>
</dbReference>
<dbReference type="Pfam" id="PF00696">
    <property type="entry name" value="AA_kinase"/>
    <property type="match status" value="1"/>
</dbReference>
<dbReference type="AlphaFoldDB" id="A0A833DQR7"/>
<dbReference type="NCBIfam" id="NF040622">
    <property type="entry name" value="MfnE"/>
    <property type="match status" value="1"/>
</dbReference>
<comment type="caution">
    <text evidence="2">The sequence shown here is derived from an EMBL/GenBank/DDBJ whole genome shotgun (WGS) entry which is preliminary data.</text>
</comment>
<feature type="domain" description="Aspartate/glutamate/uridylate kinase" evidence="1">
    <location>
        <begin position="6"/>
        <end position="168"/>
    </location>
</feature>
<dbReference type="InterPro" id="IPR001048">
    <property type="entry name" value="Asp/Glu/Uridylate_kinase"/>
</dbReference>
<organism evidence="2 3">
    <name type="scientific">Methanothermococcus okinawensis</name>
    <dbReference type="NCBI Taxonomy" id="155863"/>
    <lineage>
        <taxon>Archaea</taxon>
        <taxon>Methanobacteriati</taxon>
        <taxon>Methanobacteriota</taxon>
        <taxon>Methanomada group</taxon>
        <taxon>Methanococci</taxon>
        <taxon>Methanococcales</taxon>
        <taxon>Methanococcaceae</taxon>
        <taxon>Methanothermococcus</taxon>
    </lineage>
</organism>
<protein>
    <recommendedName>
        <fullName evidence="1">Aspartate/glutamate/uridylate kinase domain-containing protein</fullName>
    </recommendedName>
</protein>
<evidence type="ECO:0000313" key="3">
    <source>
        <dbReference type="Proteomes" id="UP000605144"/>
    </source>
</evidence>